<dbReference type="Proteomes" id="UP000659654">
    <property type="component" value="Unassembled WGS sequence"/>
</dbReference>
<dbReference type="PRINTS" id="PR00480">
    <property type="entry name" value="ASTACIN"/>
</dbReference>
<evidence type="ECO:0000313" key="16">
    <source>
        <dbReference type="Proteomes" id="UP000659654"/>
    </source>
</evidence>
<feature type="active site" evidence="10">
    <location>
        <position position="198"/>
    </location>
</feature>
<feature type="signal peptide" evidence="11">
    <location>
        <begin position="1"/>
        <end position="22"/>
    </location>
</feature>
<keyword evidence="5 10" id="KW-0862">Zinc</keyword>
<dbReference type="Proteomes" id="UP000582659">
    <property type="component" value="Unassembled WGS sequence"/>
</dbReference>
<keyword evidence="4 10" id="KW-0378">Hydrolase</keyword>
<dbReference type="SMART" id="SM00235">
    <property type="entry name" value="ZnMc"/>
    <property type="match status" value="1"/>
</dbReference>
<evidence type="ECO:0000256" key="9">
    <source>
        <dbReference type="PROSITE-ProRule" id="PRU01005"/>
    </source>
</evidence>
<evidence type="ECO:0000256" key="11">
    <source>
        <dbReference type="RuleBase" id="RU361183"/>
    </source>
</evidence>
<keyword evidence="8 9" id="KW-1015">Disulfide bond</keyword>
<feature type="chain" id="PRO_5033204314" description="Metalloendopeptidase" evidence="11">
    <location>
        <begin position="23"/>
        <end position="535"/>
    </location>
</feature>
<keyword evidence="16" id="KW-1185">Reference proteome</keyword>
<feature type="region of interest" description="Disordered" evidence="12">
    <location>
        <begin position="467"/>
        <end position="491"/>
    </location>
</feature>
<dbReference type="SUPFAM" id="SSF55486">
    <property type="entry name" value="Metalloproteases ('zincins'), catalytic domain"/>
    <property type="match status" value="1"/>
</dbReference>
<comment type="caution">
    <text evidence="15">The sequence shown here is derived from an EMBL/GenBank/DDBJ whole genome shotgun (WGS) entry which is preliminary data.</text>
</comment>
<dbReference type="GO" id="GO:0004222">
    <property type="term" value="F:metalloendopeptidase activity"/>
    <property type="evidence" value="ECO:0007669"/>
    <property type="project" value="UniProtKB-UniRule"/>
</dbReference>
<comment type="function">
    <text evidence="1">Metalloprotease.</text>
</comment>
<keyword evidence="3 10" id="KW-0479">Metal-binding</keyword>
<dbReference type="Pfam" id="PF01549">
    <property type="entry name" value="ShK"/>
    <property type="match status" value="2"/>
</dbReference>
<comment type="cofactor">
    <cofactor evidence="10 11">
        <name>Zn(2+)</name>
        <dbReference type="ChEBI" id="CHEBI:29105"/>
    </cofactor>
    <text evidence="10 11">Binds 1 zinc ion per subunit.</text>
</comment>
<dbReference type="Gene3D" id="3.40.390.10">
    <property type="entry name" value="Collagenase (Catalytic Domain)"/>
    <property type="match status" value="1"/>
</dbReference>
<gene>
    <name evidence="15" type="ORF">BXYJ_LOCUS8520</name>
</gene>
<evidence type="ECO:0000259" key="13">
    <source>
        <dbReference type="PROSITE" id="PS51670"/>
    </source>
</evidence>
<evidence type="ECO:0000256" key="2">
    <source>
        <dbReference type="ARBA" id="ARBA00022670"/>
    </source>
</evidence>
<dbReference type="CDD" id="cd04280">
    <property type="entry name" value="ZnMc_astacin_like"/>
    <property type="match status" value="1"/>
</dbReference>
<evidence type="ECO:0000256" key="5">
    <source>
        <dbReference type="ARBA" id="ARBA00022833"/>
    </source>
</evidence>
<dbReference type="InterPro" id="IPR006026">
    <property type="entry name" value="Peptidase_Metallo"/>
</dbReference>
<dbReference type="EMBL" id="CAJFDI010000004">
    <property type="protein sequence ID" value="CAD5225390.1"/>
    <property type="molecule type" value="Genomic_DNA"/>
</dbReference>
<dbReference type="GO" id="GO:0006508">
    <property type="term" value="P:proteolysis"/>
    <property type="evidence" value="ECO:0007669"/>
    <property type="project" value="UniProtKB-KW"/>
</dbReference>
<reference evidence="15" key="1">
    <citation type="submission" date="2020-09" db="EMBL/GenBank/DDBJ databases">
        <authorList>
            <person name="Kikuchi T."/>
        </authorList>
    </citation>
    <scope>NUCLEOTIDE SEQUENCE</scope>
    <source>
        <strain evidence="15">Ka4C1</strain>
    </source>
</reference>
<evidence type="ECO:0000313" key="15">
    <source>
        <dbReference type="EMBL" id="CAD5225390.1"/>
    </source>
</evidence>
<evidence type="ECO:0000256" key="8">
    <source>
        <dbReference type="ARBA" id="ARBA00023157"/>
    </source>
</evidence>
<name>A0A7I8WRG8_BURXY</name>
<keyword evidence="2 10" id="KW-0645">Protease</keyword>
<feature type="disulfide bond" evidence="9">
    <location>
        <begin position="500"/>
        <end position="534"/>
    </location>
</feature>
<dbReference type="PROSITE" id="PS51864">
    <property type="entry name" value="ASTACIN"/>
    <property type="match status" value="1"/>
</dbReference>
<keyword evidence="6 10" id="KW-0482">Metalloprotease</keyword>
<evidence type="ECO:0000256" key="4">
    <source>
        <dbReference type="ARBA" id="ARBA00022801"/>
    </source>
</evidence>
<dbReference type="AlphaFoldDB" id="A0A7I8WRG8"/>
<dbReference type="Gene3D" id="1.10.10.1940">
    <property type="match status" value="2"/>
</dbReference>
<dbReference type="PANTHER" id="PTHR10127:SF780">
    <property type="entry name" value="METALLOENDOPEPTIDASE"/>
    <property type="match status" value="1"/>
</dbReference>
<evidence type="ECO:0000256" key="10">
    <source>
        <dbReference type="PROSITE-ProRule" id="PRU01211"/>
    </source>
</evidence>
<feature type="domain" description="ShKT" evidence="13">
    <location>
        <begin position="500"/>
        <end position="534"/>
    </location>
</feature>
<feature type="binding site" evidence="10">
    <location>
        <position position="197"/>
    </location>
    <ligand>
        <name>Zn(2+)</name>
        <dbReference type="ChEBI" id="CHEBI:29105"/>
        <note>catalytic</note>
    </ligand>
</feature>
<dbReference type="InterPro" id="IPR003582">
    <property type="entry name" value="ShKT_dom"/>
</dbReference>
<feature type="disulfide bond" evidence="9">
    <location>
        <begin position="422"/>
        <end position="456"/>
    </location>
</feature>
<comment type="caution">
    <text evidence="9">Lacks conserved residue(s) required for the propagation of feature annotation.</text>
</comment>
<dbReference type="InterPro" id="IPR034035">
    <property type="entry name" value="Astacin-like_dom"/>
</dbReference>
<feature type="binding site" evidence="10">
    <location>
        <position position="207"/>
    </location>
    <ligand>
        <name>Zn(2+)</name>
        <dbReference type="ChEBI" id="CHEBI:29105"/>
        <note>catalytic</note>
    </ligand>
</feature>
<proteinExistence type="predicted"/>
<dbReference type="SMR" id="A0A7I8WRG8"/>
<evidence type="ECO:0000256" key="3">
    <source>
        <dbReference type="ARBA" id="ARBA00022723"/>
    </source>
</evidence>
<evidence type="ECO:0000259" key="14">
    <source>
        <dbReference type="PROSITE" id="PS51864"/>
    </source>
</evidence>
<protein>
    <recommendedName>
        <fullName evidence="11">Metalloendopeptidase</fullName>
        <ecNumber evidence="11">3.4.24.-</ecNumber>
    </recommendedName>
</protein>
<keyword evidence="7" id="KW-0865">Zymogen</keyword>
<evidence type="ECO:0000256" key="7">
    <source>
        <dbReference type="ARBA" id="ARBA00023145"/>
    </source>
</evidence>
<dbReference type="PROSITE" id="PS51670">
    <property type="entry name" value="SHKT"/>
    <property type="match status" value="2"/>
</dbReference>
<dbReference type="FunFam" id="3.40.390.10:FF:000042">
    <property type="entry name" value="Metalloendopeptidase"/>
    <property type="match status" value="1"/>
</dbReference>
<keyword evidence="11" id="KW-0732">Signal</keyword>
<dbReference type="InterPro" id="IPR024079">
    <property type="entry name" value="MetalloPept_cat_dom_sf"/>
</dbReference>
<dbReference type="EC" id="3.4.24.-" evidence="11"/>
<dbReference type="PANTHER" id="PTHR10127">
    <property type="entry name" value="DISCOIDIN, CUB, EGF, LAMININ , AND ZINC METALLOPROTEASE DOMAIN CONTAINING"/>
    <property type="match status" value="1"/>
</dbReference>
<dbReference type="Pfam" id="PF01400">
    <property type="entry name" value="Astacin"/>
    <property type="match status" value="1"/>
</dbReference>
<accession>A0A7I8WRG8</accession>
<feature type="domain" description="Peptidase M12A" evidence="14">
    <location>
        <begin position="103"/>
        <end position="299"/>
    </location>
</feature>
<evidence type="ECO:0000256" key="12">
    <source>
        <dbReference type="SAM" id="MobiDB-lite"/>
    </source>
</evidence>
<dbReference type="EMBL" id="CAJFCV020000004">
    <property type="protein sequence ID" value="CAG9114488.1"/>
    <property type="molecule type" value="Genomic_DNA"/>
</dbReference>
<evidence type="ECO:0000256" key="6">
    <source>
        <dbReference type="ARBA" id="ARBA00023049"/>
    </source>
</evidence>
<feature type="region of interest" description="Disordered" evidence="12">
    <location>
        <begin position="299"/>
        <end position="319"/>
    </location>
</feature>
<dbReference type="GO" id="GO:0008270">
    <property type="term" value="F:zinc ion binding"/>
    <property type="evidence" value="ECO:0007669"/>
    <property type="project" value="UniProtKB-UniRule"/>
</dbReference>
<organism evidence="15 16">
    <name type="scientific">Bursaphelenchus xylophilus</name>
    <name type="common">Pinewood nematode worm</name>
    <name type="synonym">Aphelenchoides xylophilus</name>
    <dbReference type="NCBI Taxonomy" id="6326"/>
    <lineage>
        <taxon>Eukaryota</taxon>
        <taxon>Metazoa</taxon>
        <taxon>Ecdysozoa</taxon>
        <taxon>Nematoda</taxon>
        <taxon>Chromadorea</taxon>
        <taxon>Rhabditida</taxon>
        <taxon>Tylenchina</taxon>
        <taxon>Tylenchomorpha</taxon>
        <taxon>Aphelenchoidea</taxon>
        <taxon>Aphelenchoididae</taxon>
        <taxon>Bursaphelenchus</taxon>
    </lineage>
</organism>
<evidence type="ECO:0000256" key="1">
    <source>
        <dbReference type="ARBA" id="ARBA00002657"/>
    </source>
</evidence>
<sequence>MEMRHYGRIMVIMLMIMGMVAAKDEFLFDEAVPDAFLLPQDFDLAVEKPVYRPSDNELEALENPDLFEGDILGIPAFDQTRLRDDPMTDEDRIFNTPFHSSLNVDTYADKLWNKGRIPYLLEEGMTQGQRAAIAQAFNEYRDKTCIRFVPKESDDYDYIYIKRNIAFGCSSYVGRAGGNQTVSLEVGKCFSKGIIAHELMHAIGFFHEHSRTDRDEYVVIDEGNIRPGMMRNFEKYPRKIIDPLGMPYDYESIMHYHKLAFSRNGRATIVPKNNSAEIGQRYKLSDIDAEKINKLYKCPRQRPDSSVESTTDIPDGSSGRISEKIVEEISINRAISSIVTVSTNSPTVLFTRTTSDRWKHLTDRYGGQRTTIATRPRTTTPESIIDPSTTSSEERTRPIFTTKRPKFTITNKVKTAKKVEMCLNLNAHCEMWERLGHCEHSAKYMGHYCRKACGLCVESVEFVKERPDPELSRTTPKASKPSKPPRSPEPVNRVQMRGVCIDKNVFCGYWSRMGECKNESKFMRVFCKKSCGFCP</sequence>
<dbReference type="InterPro" id="IPR001506">
    <property type="entry name" value="Peptidase_M12A"/>
</dbReference>
<dbReference type="SMART" id="SM00254">
    <property type="entry name" value="ShKT"/>
    <property type="match status" value="2"/>
</dbReference>
<dbReference type="OrthoDB" id="291007at2759"/>
<feature type="domain" description="ShKT" evidence="13">
    <location>
        <begin position="422"/>
        <end position="456"/>
    </location>
</feature>
<feature type="binding site" evidence="10">
    <location>
        <position position="201"/>
    </location>
    <ligand>
        <name>Zn(2+)</name>
        <dbReference type="ChEBI" id="CHEBI:29105"/>
        <note>catalytic</note>
    </ligand>
</feature>